<proteinExistence type="predicted"/>
<reference evidence="1" key="1">
    <citation type="submission" date="2015-06" db="EMBL/GenBank/DDBJ databases">
        <authorList>
            <person name="Hoefler B.C."/>
            <person name="Straight P.D."/>
        </authorList>
    </citation>
    <scope>NUCLEOTIDE SEQUENCE</scope>
</reference>
<dbReference type="AlphaFoldDB" id="A0A0K8UW84"/>
<gene>
    <name evidence="1" type="ORF">c1_g1_i2</name>
</gene>
<evidence type="ECO:0000313" key="1">
    <source>
        <dbReference type="EMBL" id="JAI30615.1"/>
    </source>
</evidence>
<accession>A0A0K8UW84</accession>
<protein>
    <submittedName>
        <fullName evidence="1">Uncharacterized protein</fullName>
    </submittedName>
</protein>
<dbReference type="OrthoDB" id="8053018at2759"/>
<sequence length="148" mass="16492">MSHKDIARGFVKGDKVKVDALWKEVLTELNLHGAPQKDISGRKKVWMDWRAFIRKKVAHNNLEARATGGGPFNKHILTPTEDTIPQLCGIYVVATTLPKCSPDEFPSLLTFPLSFVSAPALSVMHTEDIPFLSFALAKHTRVLMTRAI</sequence>
<dbReference type="EMBL" id="GDHF01021699">
    <property type="protein sequence ID" value="JAI30615.1"/>
    <property type="molecule type" value="Transcribed_RNA"/>
</dbReference>
<name>A0A0K8UW84_BACLA</name>
<organism evidence="1">
    <name type="scientific">Bactrocera latifrons</name>
    <name type="common">Malaysian fruit fly</name>
    <name type="synonym">Chaetodacus latifrons</name>
    <dbReference type="NCBI Taxonomy" id="174628"/>
    <lineage>
        <taxon>Eukaryota</taxon>
        <taxon>Metazoa</taxon>
        <taxon>Ecdysozoa</taxon>
        <taxon>Arthropoda</taxon>
        <taxon>Hexapoda</taxon>
        <taxon>Insecta</taxon>
        <taxon>Pterygota</taxon>
        <taxon>Neoptera</taxon>
        <taxon>Endopterygota</taxon>
        <taxon>Diptera</taxon>
        <taxon>Brachycera</taxon>
        <taxon>Muscomorpha</taxon>
        <taxon>Tephritoidea</taxon>
        <taxon>Tephritidae</taxon>
        <taxon>Bactrocera</taxon>
        <taxon>Bactrocera</taxon>
    </lineage>
</organism>